<protein>
    <submittedName>
        <fullName evidence="1">Porphobilinogen deaminase</fullName>
    </submittedName>
</protein>
<dbReference type="Proteomes" id="UP000325081">
    <property type="component" value="Unassembled WGS sequence"/>
</dbReference>
<reference evidence="2" key="1">
    <citation type="journal article" date="2019" name="Curr. Biol.">
        <title>Genome Sequence of Striga asiatica Provides Insight into the Evolution of Plant Parasitism.</title>
        <authorList>
            <person name="Yoshida S."/>
            <person name="Kim S."/>
            <person name="Wafula E.K."/>
            <person name="Tanskanen J."/>
            <person name="Kim Y.M."/>
            <person name="Honaas L."/>
            <person name="Yang Z."/>
            <person name="Spallek T."/>
            <person name="Conn C.E."/>
            <person name="Ichihashi Y."/>
            <person name="Cheong K."/>
            <person name="Cui S."/>
            <person name="Der J.P."/>
            <person name="Gundlach H."/>
            <person name="Jiao Y."/>
            <person name="Hori C."/>
            <person name="Ishida J.K."/>
            <person name="Kasahara H."/>
            <person name="Kiba T."/>
            <person name="Kim M.S."/>
            <person name="Koo N."/>
            <person name="Laohavisit A."/>
            <person name="Lee Y.H."/>
            <person name="Lumba S."/>
            <person name="McCourt P."/>
            <person name="Mortimer J.C."/>
            <person name="Mutuku J.M."/>
            <person name="Nomura T."/>
            <person name="Sasaki-Sekimoto Y."/>
            <person name="Seto Y."/>
            <person name="Wang Y."/>
            <person name="Wakatake T."/>
            <person name="Sakakibara H."/>
            <person name="Demura T."/>
            <person name="Yamaguchi S."/>
            <person name="Yoneyama K."/>
            <person name="Manabe R.I."/>
            <person name="Nelson D.C."/>
            <person name="Schulman A.H."/>
            <person name="Timko M.P."/>
            <person name="dePamphilis C.W."/>
            <person name="Choi D."/>
            <person name="Shirasu K."/>
        </authorList>
    </citation>
    <scope>NUCLEOTIDE SEQUENCE [LARGE SCALE GENOMIC DNA]</scope>
    <source>
        <strain evidence="2">cv. UVA1</strain>
    </source>
</reference>
<organism evidence="1 2">
    <name type="scientific">Striga asiatica</name>
    <name type="common">Asiatic witchweed</name>
    <name type="synonym">Buchnera asiatica</name>
    <dbReference type="NCBI Taxonomy" id="4170"/>
    <lineage>
        <taxon>Eukaryota</taxon>
        <taxon>Viridiplantae</taxon>
        <taxon>Streptophyta</taxon>
        <taxon>Embryophyta</taxon>
        <taxon>Tracheophyta</taxon>
        <taxon>Spermatophyta</taxon>
        <taxon>Magnoliopsida</taxon>
        <taxon>eudicotyledons</taxon>
        <taxon>Gunneridae</taxon>
        <taxon>Pentapetalae</taxon>
        <taxon>asterids</taxon>
        <taxon>lamiids</taxon>
        <taxon>Lamiales</taxon>
        <taxon>Orobanchaceae</taxon>
        <taxon>Buchnereae</taxon>
        <taxon>Striga</taxon>
    </lineage>
</organism>
<dbReference type="EMBL" id="BKCP01004961">
    <property type="protein sequence ID" value="GER35246.1"/>
    <property type="molecule type" value="Genomic_DNA"/>
</dbReference>
<sequence length="190" mass="21937">MFPLKLVRSLVSGDDVTNNPLLLRIHHDHLEENDEAINPSSKSRRRIPLMLFNPTQELLAFLKNNCAPFEKIEALSNNNWHCSSLSLYSSRTGERIDSIDDLSRALLGSGWTLFRTNVSRTKKSREFLDRAIYLYRKSDVNKISSAKQVIEDGNGDSRDCGRVRELRLPPLDFRNVPLRILHTSLEFRMR</sequence>
<gene>
    <name evidence="1" type="ORF">STAS_11515</name>
</gene>
<dbReference type="AlphaFoldDB" id="A0A5A7PRG2"/>
<evidence type="ECO:0000313" key="1">
    <source>
        <dbReference type="EMBL" id="GER35246.1"/>
    </source>
</evidence>
<keyword evidence="2" id="KW-1185">Reference proteome</keyword>
<comment type="caution">
    <text evidence="1">The sequence shown here is derived from an EMBL/GenBank/DDBJ whole genome shotgun (WGS) entry which is preliminary data.</text>
</comment>
<evidence type="ECO:0000313" key="2">
    <source>
        <dbReference type="Proteomes" id="UP000325081"/>
    </source>
</evidence>
<dbReference type="OrthoDB" id="1904540at2759"/>
<proteinExistence type="predicted"/>
<accession>A0A5A7PRG2</accession>
<name>A0A5A7PRG2_STRAF</name>